<dbReference type="PANTHER" id="PTHR12517:SF0">
    <property type="entry name" value="INTERMEMBRANE LIPID TRANSFER PROTEIN VPS13B"/>
    <property type="match status" value="1"/>
</dbReference>
<protein>
    <submittedName>
        <fullName evidence="4">Vacuolar protein sorting-associated protein 13B</fullName>
    </submittedName>
</protein>
<evidence type="ECO:0000256" key="1">
    <source>
        <dbReference type="ARBA" id="ARBA00022448"/>
    </source>
</evidence>
<dbReference type="EMBL" id="LNIX01000032">
    <property type="protein sequence ID" value="OXA40747.1"/>
    <property type="molecule type" value="Genomic_DNA"/>
</dbReference>
<feature type="compositionally biased region" description="Pro residues" evidence="2">
    <location>
        <begin position="496"/>
        <end position="505"/>
    </location>
</feature>
<feature type="compositionally biased region" description="Pro residues" evidence="2">
    <location>
        <begin position="95"/>
        <end position="105"/>
    </location>
</feature>
<dbReference type="InterPro" id="IPR039782">
    <property type="entry name" value="VPS13B"/>
</dbReference>
<feature type="region of interest" description="Disordered" evidence="2">
    <location>
        <begin position="3400"/>
        <end position="3422"/>
    </location>
</feature>
<dbReference type="Pfam" id="PF12624">
    <property type="entry name" value="VPS13_N"/>
    <property type="match status" value="1"/>
</dbReference>
<proteinExistence type="predicted"/>
<feature type="compositionally biased region" description="Low complexity" evidence="2">
    <location>
        <begin position="1901"/>
        <end position="1910"/>
    </location>
</feature>
<reference evidence="4 5" key="1">
    <citation type="submission" date="2015-12" db="EMBL/GenBank/DDBJ databases">
        <title>The genome of Folsomia candida.</title>
        <authorList>
            <person name="Faddeeva A."/>
            <person name="Derks M.F."/>
            <person name="Anvar Y."/>
            <person name="Smit S."/>
            <person name="Van Straalen N."/>
            <person name="Roelofs D."/>
        </authorList>
    </citation>
    <scope>NUCLEOTIDE SEQUENCE [LARGE SCALE GENOMIC DNA]</scope>
    <source>
        <strain evidence="4 5">VU population</strain>
        <tissue evidence="4">Whole body</tissue>
    </source>
</reference>
<feature type="region of interest" description="Disordered" evidence="2">
    <location>
        <begin position="337"/>
        <end position="394"/>
    </location>
</feature>
<feature type="region of interest" description="Disordered" evidence="2">
    <location>
        <begin position="1889"/>
        <end position="1910"/>
    </location>
</feature>
<feature type="compositionally biased region" description="Basic residues" evidence="2">
    <location>
        <begin position="271"/>
        <end position="284"/>
    </location>
</feature>
<accession>A0A226D7M5</accession>
<feature type="compositionally biased region" description="Basic and acidic residues" evidence="2">
    <location>
        <begin position="1304"/>
        <end position="1315"/>
    </location>
</feature>
<feature type="region of interest" description="Disordered" evidence="2">
    <location>
        <begin position="1031"/>
        <end position="1080"/>
    </location>
</feature>
<feature type="compositionally biased region" description="Polar residues" evidence="2">
    <location>
        <begin position="1033"/>
        <end position="1054"/>
    </location>
</feature>
<feature type="compositionally biased region" description="Low complexity" evidence="2">
    <location>
        <begin position="1062"/>
        <end position="1080"/>
    </location>
</feature>
<evidence type="ECO:0000313" key="4">
    <source>
        <dbReference type="EMBL" id="OXA40747.1"/>
    </source>
</evidence>
<evidence type="ECO:0000259" key="3">
    <source>
        <dbReference type="Pfam" id="PF12624"/>
    </source>
</evidence>
<feature type="compositionally biased region" description="Basic and acidic residues" evidence="2">
    <location>
        <begin position="3413"/>
        <end position="3422"/>
    </location>
</feature>
<comment type="caution">
    <text evidence="4">The sequence shown here is derived from an EMBL/GenBank/DDBJ whole genome shotgun (WGS) entry which is preliminary data.</text>
</comment>
<dbReference type="InterPro" id="IPR026854">
    <property type="entry name" value="VPS13_N"/>
</dbReference>
<sequence>MSLWGGGALFQNLNLDLQVLDEELNLPVSFISGHIHGLKITVPWTKVTSEPIQVHVNTIEVTLRLKRLDGVAMPTSGEDTTTPATVVSPGLTPQEQPPPPTPSAPPSGYMQGLIAKILNNVHVTFENVIVKYIEEDIVLSLNIKKATYATVDDNWEGAFVDLTAPDFILRKKFQFQDLTICLDQANTTGEIETYQEPFLYRCAFEIRIFQMFKSAFSKTAAFTRMDFHFDHMLFSITDEQVPMLIRLYILLQSLLQVPLTSVPLEVTGSSSRRRRRSHGAKKPRQQQNMFPFRPQNYANQRQSEDEEVDSSSSSSAPGWTAWAMSWLPPISTFLGDEYEDGDVSEESSSTSLTPHQSSSSLLLSPQNGGSNDGGAEDDDDYYDEEDEDHPSRRVHHYGFFVNEINVKFKALERPTRPQHTGRPGRVKFIPFMKLHFQGVIVDMVFRGEEANHQMGAAYCCLIPLGFCPCGIVDGDASPKESSEASSVDGDSAAAAVPPPPPPPIATPDDAEPPPPPPPINQYLTVGQRNPDYAKDSMFLVTDGFGSNFNYNFKLDKHVENYDTDAMLERTPAIAIDYLYARRPSEPGDAAADYVDLARTKLLVRLVLGESTLSVSSGLLHRLKLISYAIDNYSYEPYGEIHRLMTSSPTGGAASPQPVDYSSPRLATTAPLDYALYRHAPIATDSYEVTILSPSVQLWAADHPEYDFESREAHLRQRRRIRTTTPFSQVMPNWPKLTISAEQVTMSRTEPNTRVRALVARAIEGSISTPRLLRDVLLVLKRARTMQVDKVRLDVTIGAEEVTEIVSPSNFSISQKTLDRRDVYAEDDVTLSEEAFSCDSFHMSTSFIELTLCHVIVTSTLQNVERYSEHLTTSTLLSDLVAEEHRSSRLSVTMRGLACSHAVTKSYASQRAVVTSVEILLDDEMPIFVAPINKEDSFLLAVAQYPRMKKHVAHGDEHDHVAVRPHLGIVHRIRPSSPLPPVLCPVLVVHVAPWKATLDNRIFTWLQYSPRIVPSMITQEVRMAREIKVPLRPNSCNSSSRGGDTSSRKSFSRQSDIAEELRGAASSRPSGGSTTSSSLPGYQLTTRQPLLLNQATATTEEDAAVEWMEAYVTTFLTHLKNATISISVAVGEVWFPVGGEKWVVLGTPRIIRGKRGGKKSESGVETVDWGSVELPVKVTSGVQATILPIHLSLDDMYFATTTSPSAISGESDLCCAKFSASVGLTLSKRREDNEATVTTVHVTCDVDNVTVSLSEEHVATLTKLVDQALLSTTLYPSVFPIFPRIPPDDYYSTAAGAATTTGSEHLGDEAKSERSTHSTAPHAPPRHTGRPHSSSDLDNFSISSEPPPPPPLPPPLPRAHHVLPMTTCFSLQTNISSISTSITCSSSSSPTKLTLELSDLSTSVTVRDVYLKLSHKTGHFRILNHVPDVTTAGGWKAGPCQGIILTSADDDLTRDISPMEDSFNKRKEGEMFTARISNPSVTPPPQKKTMAEPGTGQAAFSVNYTRVLASNCHAKAGLTTSPYAKWIATLDKFAATGATGLSSQDLAPVDGEDARFLAEIDVSVRTVDVVFNPGVFAGFTDMVDDFVGVVTKTEEGDEEGDKKKDVIPGLNNNTVPLFYLVTENIRVFVQGATKNNRDRYKSHLPDFFLLECAGIRVDSHNDYPLNRTLISPLLFHLGQKARILEIPGSPVEDRQYQVLLSGVTASTGFWAEVAAKSTKHVVRSSLQLKTQGENPALEWNIRTMDTTGPDVSTCPLLAPLDVTLALAPAMVYARDVASTKSSHLIAGHAAQLNLLSDVVVTLNVDQIESWKQIGEQIGNLQVGGKKGTSYVTKRDEERDDDGISSASVMGLSRSMDVVFIESSQEGSLDSGLSHTVKLIPSVETLFKKQSTCSPRTTRSKESISTSKSSNNKSATITPFDFLLSSGVIHVTMYDLQYNVVNAVEKVLPLVSMVAMQPHVVLSVSQHCQKFEVSLFELSVKLGAEEIDSTWIPSRSHFPHRLFESIRGVRDPKTGIVPPLLNFKISDFLSHPCTILCDIRRPIRVEMGHAKLTNLLRILPYLLDSGAPLHRTDAQVKLIHPSELVEQNRRYQTELRQLLGHVGTATFTASQLVLVLVEEPAALTFSIGSARVNASVQRKPAATTSTTATAPIAATTTTIEAENVAAIIVVESVTVSSRLSERTSPVVTAFSTTLDVKLGWTSGLDYPITTMNVQLDPISIFVGPQNILCVQQVHAVFQEYFDEITLVEEEIIDIMEHYEPTGCKMICDSYEDDLRAGSFHLVRHPVSYALPRPYEILCCQKARTLTWRYPQHRVLTCVQASPVPLPDHSSVPAETTTATTPTTPPEVVELDCIVEYWDEAMCDYRYFGALTLSEVAGARCTIPAREKLHIYSAAVWRIKILTAVRDSDCSEPVRPEMLAACVKVDSIHDSSLTSRLKVFLEVPRINLHFVNNFYFSGQGASSLLPAYSRASIGLSSSQCDQTFATLCLESNSMLLSIWAKHATVDVTAFVDLHVLDTEFLTMARVLSPALLHTSLSLFEAPHSTKVHSEVELFWREVEIRVGASALHTISTAGTVWTQLLAAWDGRRIQLRDTKMMESVNVSPVLVLNTLPTELRFHQCATDSSLYIAPGSVAPFHWATTRSKPVCKLAVKLVTDAKNWTFSAPFDLKRDGALVRRVGSSQHNLFLQIRPFSGMQRVVTVSGALLTANALSKRIQVAVLPTNKSVETGWTLPPNGGYGSTQLFNLGEIDHFRFRIVREEDGQQPWSGIVTPEQLRAKTRVPLALFEEIDGALVTFCVWVSLITEMLEEAERSLMVLCPYFRVQSFLPTSTWVNVSPKQVGGPRSVIGDCLLPGMGQELEIPFTQGHDVAHHLTLQTSRTSTASTPSIPLLPEGPILTMTPNNPPPPSIDQIISTISATNFGSCVKPRDEADVPLRWPFVKENLPLDEWNVGDQPKTELEVEFTPWIPGLPTVRLQFKPWALIVNLTSEEVYFGQWLSPAVEGTEASFTIPPKTVFSPTKMSFSEGRFRLGVELGGELLLSEKLRLSEEQRRTDIHHVNLDNVLPLNSFSRLDLVSQTGQHQIGYITIETCCTEKMLLLVLRPTFSVINNSGVALFAQSIAISSPSQQARGAWGEEKLSSYAYSLLQKNDDTMATTTTPTPIAVPLLRFITDSSPTDYAPHDRSVKYLALACPGGPWWFVQLMDFRLIFDNMDSNQGLLAASVAVNLPKKGAAYTKSNTRMLEEAEFESVTLPLVIAWTSKDGQVWISLNLDPCPQLVLHNSTQFPLLYVQATSGAMASSSTSSPPTPLQQTDHFQQYLVLPPNCKGFYTLLPPKNGGNSLLAGCSTPPPLAPLLLTKLPQDIRDFMAAFPLSPDSSTESIQEQHDFRDQLRSHLRKYRARKKARASLGSQEGDEERLNSGEEEAHPCGTMLLPGSGISWSKVLHVDGEVSQYFCLGEYVDAKISIERIGFCYYVFIENMSGIEVAAKDVRRRIGTNSPSCPAPPADSSPAHHLALVDSTLVALSSPLRDTLRDAISTTTFPPPPFRLHCYFPKMVVIVTEDGTAATQRRQLVCLTMEDVLLEQIPVQDEKRYRALFDRGTGKFARRESYTLSLQVSNIQLDSPSCPTEHACDFPVILTQRDDYEPCGPQVASWRQYKLFRELHCPDFAPMFSLTLTYSQSSLTYSSISSVSMTTKPFYLNVEDRLLDVVYPAILRIATLAREEFALATNLSSRPASAALDPLDLDALHVANMTPTPAAIWSLLTSFAPPLLFSTISISPLSFWVTLRIAKPFYLAVDQSHVNVPNFTACSVTTTSYHLGAALSTHYTSGALFQVGNPVRLIGSLELLGSPGSLVERVGSGLKDFVVYPYQGIFQGPTGFLTGLGHGVGSLAQSITSGTLTSITNFAWSVSRNIDRLTLDEEEQFLSETNRRVALAGWADGLIQGLTGFGIRLLAEVVKDVMGTIRFETINGKMLYFSGEMFRTGLTALLHIYHSLLQLPNSTYSLLQLPGNSLEWSPLYKGIYGREYTCTTDCSAEATHADLAVVDRKGMASHALREELTAWTEIGVWGFLGVGLPFNFERDRDRTAVPPHVGFLVVVIREREQKYVLKSGAVGGLAHHPIQNVISGETSPPMAVLQGVSRGVVGMVTRPIGGIVELVAMTGQGVLRSAGWTPQFKAKGDPVVEDVWSRVNSLVKYQFALVDARATTTTGDDDTERFLLLVDASQDSGDGGTGNRGGYKAVSLLLSNLNLYLIDVNEDMSISHFPLSLLSCQENNEDEDRTLLQIKTVPLKHTDESSFATERLISFVTSSSSAKKIVPLGEDVLSTPSRHGAPFTPVESSTTTLLSPPQPPRDTFDLLVVPSSPEPSEELPFLETRSDVASTSTQMYTAFGGSNSSTNPLIKNANHVVIPPPGMGAGSMQTLFISPHVKGGGSGGDKDEKVIGSFLVSPQDKQEFRNVLASLKRNLDEEEQLFRVDV</sequence>
<feature type="compositionally biased region" description="Low complexity" evidence="2">
    <location>
        <begin position="1333"/>
        <end position="1343"/>
    </location>
</feature>
<evidence type="ECO:0000256" key="2">
    <source>
        <dbReference type="SAM" id="MobiDB-lite"/>
    </source>
</evidence>
<dbReference type="STRING" id="158441.A0A226D7M5"/>
<feature type="region of interest" description="Disordered" evidence="2">
    <location>
        <begin position="1300"/>
        <end position="1358"/>
    </location>
</feature>
<feature type="domain" description="Chorein N-terminal" evidence="3">
    <location>
        <begin position="2"/>
        <end position="196"/>
    </location>
</feature>
<feature type="compositionally biased region" description="Acidic residues" evidence="2">
    <location>
        <begin position="374"/>
        <end position="388"/>
    </location>
</feature>
<evidence type="ECO:0000313" key="5">
    <source>
        <dbReference type="Proteomes" id="UP000198287"/>
    </source>
</evidence>
<organism evidence="4 5">
    <name type="scientific">Folsomia candida</name>
    <name type="common">Springtail</name>
    <dbReference type="NCBI Taxonomy" id="158441"/>
    <lineage>
        <taxon>Eukaryota</taxon>
        <taxon>Metazoa</taxon>
        <taxon>Ecdysozoa</taxon>
        <taxon>Arthropoda</taxon>
        <taxon>Hexapoda</taxon>
        <taxon>Collembola</taxon>
        <taxon>Entomobryomorpha</taxon>
        <taxon>Isotomoidea</taxon>
        <taxon>Isotomidae</taxon>
        <taxon>Proisotominae</taxon>
        <taxon>Folsomia</taxon>
    </lineage>
</organism>
<keyword evidence="1" id="KW-0813">Transport</keyword>
<name>A0A226D7M5_FOLCA</name>
<feature type="compositionally biased region" description="Low complexity" evidence="2">
    <location>
        <begin position="347"/>
        <end position="369"/>
    </location>
</feature>
<keyword evidence="5" id="KW-1185">Reference proteome</keyword>
<feature type="compositionally biased region" description="Pro residues" evidence="2">
    <location>
        <begin position="1344"/>
        <end position="1356"/>
    </location>
</feature>
<feature type="region of interest" description="Disordered" evidence="2">
    <location>
        <begin position="477"/>
        <end position="525"/>
    </location>
</feature>
<feature type="region of interest" description="Disordered" evidence="2">
    <location>
        <begin position="72"/>
        <end position="106"/>
    </location>
</feature>
<dbReference type="PANTHER" id="PTHR12517">
    <property type="entry name" value="VACUOLAR PROTEIN SORTING-ASSOCIATED PROTEIN 13B"/>
    <property type="match status" value="1"/>
</dbReference>
<feature type="region of interest" description="Disordered" evidence="2">
    <location>
        <begin position="268"/>
        <end position="294"/>
    </location>
</feature>
<gene>
    <name evidence="4" type="ORF">Fcan01_24589</name>
</gene>
<dbReference type="Proteomes" id="UP000198287">
    <property type="component" value="Unassembled WGS sequence"/>
</dbReference>
<dbReference type="OrthoDB" id="445152at2759"/>